<evidence type="ECO:0000313" key="6">
    <source>
        <dbReference type="Proteomes" id="UP001493487"/>
    </source>
</evidence>
<dbReference type="Pfam" id="PF01047">
    <property type="entry name" value="MarR"/>
    <property type="match status" value="1"/>
</dbReference>
<evidence type="ECO:0000256" key="1">
    <source>
        <dbReference type="ARBA" id="ARBA00023015"/>
    </source>
</evidence>
<keyword evidence="2" id="KW-0238">DNA-binding</keyword>
<dbReference type="EMBL" id="JASKHM010000001">
    <property type="protein sequence ID" value="MEQ4481372.1"/>
    <property type="molecule type" value="Genomic_DNA"/>
</dbReference>
<evidence type="ECO:0000259" key="4">
    <source>
        <dbReference type="PROSITE" id="PS50995"/>
    </source>
</evidence>
<name>A0ABV1KPI0_9BACL</name>
<dbReference type="RefSeq" id="WP_232182121.1">
    <property type="nucleotide sequence ID" value="NZ_JAIOAP010000001.1"/>
</dbReference>
<comment type="caution">
    <text evidence="5">The sequence shown here is derived from an EMBL/GenBank/DDBJ whole genome shotgun (WGS) entry which is preliminary data.</text>
</comment>
<dbReference type="SMART" id="SM00347">
    <property type="entry name" value="HTH_MARR"/>
    <property type="match status" value="1"/>
</dbReference>
<dbReference type="PRINTS" id="PR00598">
    <property type="entry name" value="HTHMARR"/>
</dbReference>
<keyword evidence="6" id="KW-1185">Reference proteome</keyword>
<accession>A0ABV1KPI0</accession>
<gene>
    <name evidence="5" type="ORF">QJS35_03060</name>
</gene>
<dbReference type="PANTHER" id="PTHR42756">
    <property type="entry name" value="TRANSCRIPTIONAL REGULATOR, MARR"/>
    <property type="match status" value="1"/>
</dbReference>
<feature type="domain" description="HTH marR-type" evidence="4">
    <location>
        <begin position="12"/>
        <end position="147"/>
    </location>
</feature>
<organism evidence="5 6">
    <name type="scientific">Cohnella silvisoli</name>
    <dbReference type="NCBI Taxonomy" id="2873699"/>
    <lineage>
        <taxon>Bacteria</taxon>
        <taxon>Bacillati</taxon>
        <taxon>Bacillota</taxon>
        <taxon>Bacilli</taxon>
        <taxon>Bacillales</taxon>
        <taxon>Paenibacillaceae</taxon>
        <taxon>Cohnella</taxon>
    </lineage>
</organism>
<proteinExistence type="predicted"/>
<sequence length="153" mass="17018">MPLQEDVDVQTSLKLLIVLSKAYKSIMDKAVKDIKNYGLSASEFGIMDVLHKKGKIPIQQIGGKILITSGTMTFNIDKLENKGLIRRIPSTEDRRVIHAEITEAGEELFTRIFPQHASSIHGMMNVLTTDQKLEAIALLKLLGKGAHSYDNET</sequence>
<keyword evidence="3" id="KW-0804">Transcription</keyword>
<dbReference type="InterPro" id="IPR036388">
    <property type="entry name" value="WH-like_DNA-bd_sf"/>
</dbReference>
<evidence type="ECO:0000256" key="3">
    <source>
        <dbReference type="ARBA" id="ARBA00023163"/>
    </source>
</evidence>
<dbReference type="InterPro" id="IPR000835">
    <property type="entry name" value="HTH_MarR-typ"/>
</dbReference>
<protein>
    <submittedName>
        <fullName evidence="5">MarR family transcriptional regulator</fullName>
    </submittedName>
</protein>
<dbReference type="Gene3D" id="1.10.10.10">
    <property type="entry name" value="Winged helix-like DNA-binding domain superfamily/Winged helix DNA-binding domain"/>
    <property type="match status" value="1"/>
</dbReference>
<evidence type="ECO:0000256" key="2">
    <source>
        <dbReference type="ARBA" id="ARBA00023125"/>
    </source>
</evidence>
<dbReference type="PANTHER" id="PTHR42756:SF1">
    <property type="entry name" value="TRANSCRIPTIONAL REPRESSOR OF EMRAB OPERON"/>
    <property type="match status" value="1"/>
</dbReference>
<reference evidence="5 6" key="1">
    <citation type="journal article" date="2023" name="Genome Announc.">
        <title>Pan-Genome Analyses of the Genus Cohnella and Proposal of the Novel Species Cohnella silvisoli sp. nov., Isolated from Forest Soil.</title>
        <authorList>
            <person name="Wang C."/>
            <person name="Mao L."/>
            <person name="Bao G."/>
            <person name="Zhu H."/>
        </authorList>
    </citation>
    <scope>NUCLEOTIDE SEQUENCE [LARGE SCALE GENOMIC DNA]</scope>
    <source>
        <strain evidence="5 6">NL03-T5-1</strain>
    </source>
</reference>
<keyword evidence="1" id="KW-0805">Transcription regulation</keyword>
<evidence type="ECO:0000313" key="5">
    <source>
        <dbReference type="EMBL" id="MEQ4481372.1"/>
    </source>
</evidence>
<dbReference type="SUPFAM" id="SSF46785">
    <property type="entry name" value="Winged helix' DNA-binding domain"/>
    <property type="match status" value="1"/>
</dbReference>
<dbReference type="InterPro" id="IPR036390">
    <property type="entry name" value="WH_DNA-bd_sf"/>
</dbReference>
<dbReference type="PROSITE" id="PS50995">
    <property type="entry name" value="HTH_MARR_2"/>
    <property type="match status" value="1"/>
</dbReference>
<dbReference type="Proteomes" id="UP001493487">
    <property type="component" value="Unassembled WGS sequence"/>
</dbReference>